<sequence length="194" mass="21951">MSPSAPTTVRCSVPSHPHHAWPSTGAVLFFRCQRTCLFCSQDIPNGMMPRTHVLRCYSRPANIRDQTIKVLALGTGHAVDFDKDWDVSEEEKHTKAEYADRRNARKEAGIDPSDDTQPELEEPFLAGTVNGVGWRERKRSLEGFGQQGERLPAREEQTTADVEGDGNIYPLPHDNRAEDSSRPYFVRWAEKTQE</sequence>
<feature type="compositionally biased region" description="Acidic residues" evidence="1">
    <location>
        <begin position="112"/>
        <end position="122"/>
    </location>
</feature>
<evidence type="ECO:0000256" key="1">
    <source>
        <dbReference type="SAM" id="MobiDB-lite"/>
    </source>
</evidence>
<accession>A0A6A6W3S3</accession>
<dbReference type="AlphaFoldDB" id="A0A6A6W3S3"/>
<evidence type="ECO:0000313" key="3">
    <source>
        <dbReference type="Proteomes" id="UP000799437"/>
    </source>
</evidence>
<dbReference type="GeneID" id="54488128"/>
<organism evidence="2 3">
    <name type="scientific">Pseudovirgaria hyperparasitica</name>
    <dbReference type="NCBI Taxonomy" id="470096"/>
    <lineage>
        <taxon>Eukaryota</taxon>
        <taxon>Fungi</taxon>
        <taxon>Dikarya</taxon>
        <taxon>Ascomycota</taxon>
        <taxon>Pezizomycotina</taxon>
        <taxon>Dothideomycetes</taxon>
        <taxon>Dothideomycetes incertae sedis</taxon>
        <taxon>Acrospermales</taxon>
        <taxon>Acrospermaceae</taxon>
        <taxon>Pseudovirgaria</taxon>
    </lineage>
</organism>
<name>A0A6A6W3S3_9PEZI</name>
<keyword evidence="3" id="KW-1185">Reference proteome</keyword>
<feature type="region of interest" description="Disordered" evidence="1">
    <location>
        <begin position="140"/>
        <end position="182"/>
    </location>
</feature>
<protein>
    <submittedName>
        <fullName evidence="2">Uncharacterized protein</fullName>
    </submittedName>
</protein>
<feature type="compositionally biased region" description="Basic and acidic residues" evidence="1">
    <location>
        <begin position="89"/>
        <end position="109"/>
    </location>
</feature>
<evidence type="ECO:0000313" key="2">
    <source>
        <dbReference type="EMBL" id="KAF2757588.1"/>
    </source>
</evidence>
<gene>
    <name evidence="2" type="ORF">EJ05DRAFT_501119</name>
</gene>
<feature type="region of interest" description="Disordered" evidence="1">
    <location>
        <begin position="89"/>
        <end position="128"/>
    </location>
</feature>
<dbReference type="EMBL" id="ML996573">
    <property type="protein sequence ID" value="KAF2757588.1"/>
    <property type="molecule type" value="Genomic_DNA"/>
</dbReference>
<reference evidence="2" key="1">
    <citation type="journal article" date="2020" name="Stud. Mycol.">
        <title>101 Dothideomycetes genomes: a test case for predicting lifestyles and emergence of pathogens.</title>
        <authorList>
            <person name="Haridas S."/>
            <person name="Albert R."/>
            <person name="Binder M."/>
            <person name="Bloem J."/>
            <person name="Labutti K."/>
            <person name="Salamov A."/>
            <person name="Andreopoulos B."/>
            <person name="Baker S."/>
            <person name="Barry K."/>
            <person name="Bills G."/>
            <person name="Bluhm B."/>
            <person name="Cannon C."/>
            <person name="Castanera R."/>
            <person name="Culley D."/>
            <person name="Daum C."/>
            <person name="Ezra D."/>
            <person name="Gonzalez J."/>
            <person name="Henrissat B."/>
            <person name="Kuo A."/>
            <person name="Liang C."/>
            <person name="Lipzen A."/>
            <person name="Lutzoni F."/>
            <person name="Magnuson J."/>
            <person name="Mondo S."/>
            <person name="Nolan M."/>
            <person name="Ohm R."/>
            <person name="Pangilinan J."/>
            <person name="Park H.-J."/>
            <person name="Ramirez L."/>
            <person name="Alfaro M."/>
            <person name="Sun H."/>
            <person name="Tritt A."/>
            <person name="Yoshinaga Y."/>
            <person name="Zwiers L.-H."/>
            <person name="Turgeon B."/>
            <person name="Goodwin S."/>
            <person name="Spatafora J."/>
            <person name="Crous P."/>
            <person name="Grigoriev I."/>
        </authorList>
    </citation>
    <scope>NUCLEOTIDE SEQUENCE</scope>
    <source>
        <strain evidence="2">CBS 121739</strain>
    </source>
</reference>
<dbReference type="RefSeq" id="XP_033600039.1">
    <property type="nucleotide sequence ID" value="XM_033747074.1"/>
</dbReference>
<proteinExistence type="predicted"/>
<dbReference type="Proteomes" id="UP000799437">
    <property type="component" value="Unassembled WGS sequence"/>
</dbReference>